<reference evidence="3" key="1">
    <citation type="submission" date="2016-06" db="EMBL/GenBank/DDBJ databases">
        <authorList>
            <person name="Varghese N."/>
            <person name="Submissions Spin"/>
        </authorList>
    </citation>
    <scope>NUCLEOTIDE SEQUENCE [LARGE SCALE GENOMIC DNA]</scope>
    <source>
        <strain evidence="3">DSM 45246</strain>
    </source>
</reference>
<dbReference type="EMBL" id="FMCS01000001">
    <property type="protein sequence ID" value="SCE64647.1"/>
    <property type="molecule type" value="Genomic_DNA"/>
</dbReference>
<keyword evidence="3" id="KW-1185">Reference proteome</keyword>
<evidence type="ECO:0000256" key="1">
    <source>
        <dbReference type="SAM" id="Phobius"/>
    </source>
</evidence>
<dbReference type="Proteomes" id="UP000199629">
    <property type="component" value="Unassembled WGS sequence"/>
</dbReference>
<keyword evidence="1" id="KW-0472">Membrane</keyword>
<evidence type="ECO:0000313" key="2">
    <source>
        <dbReference type="EMBL" id="SCE64647.1"/>
    </source>
</evidence>
<evidence type="ECO:0000313" key="3">
    <source>
        <dbReference type="Proteomes" id="UP000199629"/>
    </source>
</evidence>
<dbReference type="RefSeq" id="WP_091257935.1">
    <property type="nucleotide sequence ID" value="NZ_FMCS01000001.1"/>
</dbReference>
<sequence>MLWGVSGPLFLLDYLGAVAVALAVALAARELTGRRARGATPDTIELAYLTDRALLALQVAVAALHRAGVVRLGELATLSVDGPPPPRSAALVRALHAALRRPQTWAAVLADPGVGRALRRLVGRLVRDGWLLTPAQRRRVALGTLPLFAVAAVGVTRLVDSAVEGRDAGGPASVVGLLLCCLATALGGWWLCEVPETGAAARRLLRRQRREHAELDPQRRPAWRERGTDQLLTAMALFGPRPLLAVDPALAVQVGVDPERGRPTPERKPARR</sequence>
<dbReference type="InterPro" id="IPR026467">
    <property type="entry name" value="Ser/Gly_Cys_C_dom"/>
</dbReference>
<organism evidence="2 3">
    <name type="scientific">Micromonospora chaiyaphumensis</name>
    <dbReference type="NCBI Taxonomy" id="307119"/>
    <lineage>
        <taxon>Bacteria</taxon>
        <taxon>Bacillati</taxon>
        <taxon>Actinomycetota</taxon>
        <taxon>Actinomycetes</taxon>
        <taxon>Micromonosporales</taxon>
        <taxon>Micromonosporaceae</taxon>
        <taxon>Micromonospora</taxon>
    </lineage>
</organism>
<gene>
    <name evidence="2" type="ORF">GA0070214_101155</name>
</gene>
<dbReference type="NCBIfam" id="TIGR04222">
    <property type="entry name" value="near_uncomplex"/>
    <property type="match status" value="1"/>
</dbReference>
<accession>A0A1C4TZ49</accession>
<feature type="transmembrane region" description="Helical" evidence="1">
    <location>
        <begin position="140"/>
        <end position="159"/>
    </location>
</feature>
<protein>
    <submittedName>
        <fullName evidence="2">TIGR04222 domain-containing protein</fullName>
    </submittedName>
</protein>
<name>A0A1C4TZ49_9ACTN</name>
<keyword evidence="1" id="KW-1133">Transmembrane helix</keyword>
<feature type="transmembrane region" description="Helical" evidence="1">
    <location>
        <begin position="171"/>
        <end position="192"/>
    </location>
</feature>
<feature type="transmembrane region" description="Helical" evidence="1">
    <location>
        <begin position="6"/>
        <end position="28"/>
    </location>
</feature>
<proteinExistence type="predicted"/>
<keyword evidence="1" id="KW-0812">Transmembrane</keyword>
<dbReference type="AlphaFoldDB" id="A0A1C4TZ49"/>